<gene>
    <name evidence="1" type="ORF">HD841_000420</name>
</gene>
<dbReference type="Proteomes" id="UP000517753">
    <property type="component" value="Unassembled WGS sequence"/>
</dbReference>
<protein>
    <recommendedName>
        <fullName evidence="3">Bacterial surface antigen (D15) domain-containing protein</fullName>
    </recommendedName>
</protein>
<sequence length="222" mass="22794">MPVTRLARVAIPPPAGPRLAGSGWLIVRGGATSRVPASQLGGSQAGLRLTYPVDDRRRIALSARASAPLEGRGSELAIGLDWQPTRLPVHVLAEQRLAIDGGASGPMIAMVGGFGRGAGAHRLDLEGYGQAGFVARRDGGGFVDGALRVTHLLGTIHGVAVGAGAGMWGGMQRGASRLDVGPTIGFALPLTPRIRLAADWRQRIAGRSRPGSGPALSLGTGW</sequence>
<proteinExistence type="predicted"/>
<evidence type="ECO:0000313" key="2">
    <source>
        <dbReference type="Proteomes" id="UP000517753"/>
    </source>
</evidence>
<evidence type="ECO:0000313" key="1">
    <source>
        <dbReference type="EMBL" id="NYD88651.1"/>
    </source>
</evidence>
<reference evidence="1 2" key="1">
    <citation type="submission" date="2020-08" db="EMBL/GenBank/DDBJ databases">
        <title>The Agave Microbiome: Exploring the role of microbial communities in plant adaptations to desert environments.</title>
        <authorList>
            <person name="Partida-Martinez L.P."/>
        </authorList>
    </citation>
    <scope>NUCLEOTIDE SEQUENCE [LARGE SCALE GENOMIC DNA]</scope>
    <source>
        <strain evidence="1 2">AS2.3</strain>
    </source>
</reference>
<comment type="caution">
    <text evidence="1">The sequence shown here is derived from an EMBL/GenBank/DDBJ whole genome shotgun (WGS) entry which is preliminary data.</text>
</comment>
<accession>A0A7Y9FM49</accession>
<dbReference type="RefSeq" id="WP_179507222.1">
    <property type="nucleotide sequence ID" value="NZ_JACCBY010000001.1"/>
</dbReference>
<organism evidence="1 2">
    <name type="scientific">Sphingomonas melonis</name>
    <dbReference type="NCBI Taxonomy" id="152682"/>
    <lineage>
        <taxon>Bacteria</taxon>
        <taxon>Pseudomonadati</taxon>
        <taxon>Pseudomonadota</taxon>
        <taxon>Alphaproteobacteria</taxon>
        <taxon>Sphingomonadales</taxon>
        <taxon>Sphingomonadaceae</taxon>
        <taxon>Sphingomonas</taxon>
    </lineage>
</organism>
<evidence type="ECO:0008006" key="3">
    <source>
        <dbReference type="Google" id="ProtNLM"/>
    </source>
</evidence>
<dbReference type="AlphaFoldDB" id="A0A7Y9FM49"/>
<keyword evidence="2" id="KW-1185">Reference proteome</keyword>
<name>A0A7Y9FM49_9SPHN</name>
<dbReference type="EMBL" id="JACCBY010000001">
    <property type="protein sequence ID" value="NYD88651.1"/>
    <property type="molecule type" value="Genomic_DNA"/>
</dbReference>